<name>A0A7R9WF22_9STRA</name>
<organism evidence="1">
    <name type="scientific">Pseudictyota dubia</name>
    <dbReference type="NCBI Taxonomy" id="2749911"/>
    <lineage>
        <taxon>Eukaryota</taxon>
        <taxon>Sar</taxon>
        <taxon>Stramenopiles</taxon>
        <taxon>Ochrophyta</taxon>
        <taxon>Bacillariophyta</taxon>
        <taxon>Mediophyceae</taxon>
        <taxon>Biddulphiophycidae</taxon>
        <taxon>Eupodiscales</taxon>
        <taxon>Odontellaceae</taxon>
        <taxon>Pseudictyota</taxon>
    </lineage>
</organism>
<reference evidence="1" key="1">
    <citation type="submission" date="2021-01" db="EMBL/GenBank/DDBJ databases">
        <authorList>
            <person name="Corre E."/>
            <person name="Pelletier E."/>
            <person name="Niang G."/>
            <person name="Scheremetjew M."/>
            <person name="Finn R."/>
            <person name="Kale V."/>
            <person name="Holt S."/>
            <person name="Cochrane G."/>
            <person name="Meng A."/>
            <person name="Brown T."/>
            <person name="Cohen L."/>
        </authorList>
    </citation>
    <scope>NUCLEOTIDE SEQUENCE</scope>
    <source>
        <strain evidence="1">CCMP147</strain>
    </source>
</reference>
<proteinExistence type="predicted"/>
<evidence type="ECO:0000313" key="1">
    <source>
        <dbReference type="EMBL" id="CAD8322839.1"/>
    </source>
</evidence>
<sequence>MYQFARKETSRKWTTAKCTYDIVAGEDDFRTLYVGEKLSSLGFRAIFKEIAANADGKEDDGGIVVAKAFMPGVSMSPHVDAAIGVDLLAIVSMGYALAGDESAAGALAGAGVV</sequence>
<dbReference type="EMBL" id="HBED01042245">
    <property type="protein sequence ID" value="CAD8322839.1"/>
    <property type="molecule type" value="Transcribed_RNA"/>
</dbReference>
<dbReference type="AlphaFoldDB" id="A0A7R9WF22"/>
<protein>
    <submittedName>
        <fullName evidence="1">Uncharacterized protein</fullName>
    </submittedName>
</protein>
<gene>
    <name evidence="1" type="ORF">TDUB1175_LOCUS21257</name>
</gene>
<accession>A0A7R9WF22</accession>